<dbReference type="Gene3D" id="1.10.340.30">
    <property type="entry name" value="Hypothetical protein, domain 2"/>
    <property type="match status" value="1"/>
</dbReference>
<dbReference type="InterPro" id="IPR011257">
    <property type="entry name" value="DNA_glycosylase"/>
</dbReference>
<dbReference type="GO" id="GO:0006307">
    <property type="term" value="P:DNA alkylation repair"/>
    <property type="evidence" value="ECO:0007669"/>
    <property type="project" value="TreeGrafter"/>
</dbReference>
<name>A0A1H9TTY3_9ACTN</name>
<dbReference type="EMBL" id="FOGZ01000028">
    <property type="protein sequence ID" value="SES00494.1"/>
    <property type="molecule type" value="Genomic_DNA"/>
</dbReference>
<sequence>MSTTAARRLAASDLAGEPLAMRAPGASAPGVGSASQSACDAHGVVVGAAGRLDTILGHLAKGPVDPTHRRVGRQHWFRATRAAGGPALVELFDVERDTWVRSWGPGAVSAVQQAPRLLGCDDDPTGFGALTDRCELVRRAHHEHPNLRIGATDNLAEALAPAAIEQKVTGPEAFGGLRRLWRRYGEAAPGPASSEGHRAHGMLVPPAPQTWAQIPSFEFTRAGVDARRAAVLVRAMTRLPSLDRALRAAPDNAERARLLQTLPGIGPWTAAKVMQWAYGDADAWSTGDYHAPGLISLALCGRRLDNDGAEELLRPYAGHRFRVELLVVGMVAKGSRRGPRMSLPGHVPGVAPRAALARG</sequence>
<dbReference type="OrthoDB" id="5501430at2"/>
<dbReference type="GO" id="GO:0006285">
    <property type="term" value="P:base-excision repair, AP site formation"/>
    <property type="evidence" value="ECO:0007669"/>
    <property type="project" value="TreeGrafter"/>
</dbReference>
<dbReference type="GO" id="GO:0008725">
    <property type="term" value="F:DNA-3-methyladenine glycosylase activity"/>
    <property type="evidence" value="ECO:0007669"/>
    <property type="project" value="TreeGrafter"/>
</dbReference>
<organism evidence="3 4">
    <name type="scientific">Propionibacterium cyclohexanicum</name>
    <dbReference type="NCBI Taxonomy" id="64702"/>
    <lineage>
        <taxon>Bacteria</taxon>
        <taxon>Bacillati</taxon>
        <taxon>Actinomycetota</taxon>
        <taxon>Actinomycetes</taxon>
        <taxon>Propionibacteriales</taxon>
        <taxon>Propionibacteriaceae</taxon>
        <taxon>Propionibacterium</taxon>
    </lineage>
</organism>
<dbReference type="Proteomes" id="UP000198815">
    <property type="component" value="Unassembled WGS sequence"/>
</dbReference>
<dbReference type="GO" id="GO:0043916">
    <property type="term" value="F:DNA-7-methylguanine glycosylase activity"/>
    <property type="evidence" value="ECO:0007669"/>
    <property type="project" value="TreeGrafter"/>
</dbReference>
<accession>A0A1H9TTY3</accession>
<dbReference type="InterPro" id="IPR051912">
    <property type="entry name" value="Alkylbase_DNA_Glycosylase/TA"/>
</dbReference>
<keyword evidence="2" id="KW-0234">DNA repair</keyword>
<protein>
    <submittedName>
        <fullName evidence="3">3-methyladenine DNA glycosylase/8-oxoguanine DNA glycosylase</fullName>
    </submittedName>
</protein>
<dbReference type="PANTHER" id="PTHR43003:SF6">
    <property type="entry name" value="DNA GLYCOSYLASE"/>
    <property type="match status" value="1"/>
</dbReference>
<keyword evidence="1" id="KW-0227">DNA damage</keyword>
<reference evidence="3 4" key="1">
    <citation type="submission" date="2016-10" db="EMBL/GenBank/DDBJ databases">
        <authorList>
            <person name="de Groot N.N."/>
        </authorList>
    </citation>
    <scope>NUCLEOTIDE SEQUENCE [LARGE SCALE GENOMIC DNA]</scope>
    <source>
        <strain evidence="3 4">DSM 16859</strain>
    </source>
</reference>
<dbReference type="STRING" id="64702.SAMN05443377_12810"/>
<evidence type="ECO:0000313" key="4">
    <source>
        <dbReference type="Proteomes" id="UP000198815"/>
    </source>
</evidence>
<dbReference type="PANTHER" id="PTHR43003">
    <property type="entry name" value="DNA-3-METHYLADENINE GLYCOSYLASE"/>
    <property type="match status" value="1"/>
</dbReference>
<dbReference type="RefSeq" id="WP_091971069.1">
    <property type="nucleotide sequence ID" value="NZ_FOGZ01000028.1"/>
</dbReference>
<dbReference type="GO" id="GO:0032993">
    <property type="term" value="C:protein-DNA complex"/>
    <property type="evidence" value="ECO:0007669"/>
    <property type="project" value="TreeGrafter"/>
</dbReference>
<proteinExistence type="predicted"/>
<dbReference type="GO" id="GO:0005737">
    <property type="term" value="C:cytoplasm"/>
    <property type="evidence" value="ECO:0007669"/>
    <property type="project" value="TreeGrafter"/>
</dbReference>
<dbReference type="SUPFAM" id="SSF48150">
    <property type="entry name" value="DNA-glycosylase"/>
    <property type="match status" value="1"/>
</dbReference>
<evidence type="ECO:0000313" key="3">
    <source>
        <dbReference type="EMBL" id="SES00494.1"/>
    </source>
</evidence>
<dbReference type="AlphaFoldDB" id="A0A1H9TTY3"/>
<keyword evidence="4" id="KW-1185">Reference proteome</keyword>
<evidence type="ECO:0000256" key="2">
    <source>
        <dbReference type="ARBA" id="ARBA00023204"/>
    </source>
</evidence>
<evidence type="ECO:0000256" key="1">
    <source>
        <dbReference type="ARBA" id="ARBA00022763"/>
    </source>
</evidence>
<gene>
    <name evidence="3" type="ORF">SAMN05443377_12810</name>
</gene>
<dbReference type="GO" id="GO:0032131">
    <property type="term" value="F:alkylated DNA binding"/>
    <property type="evidence" value="ECO:0007669"/>
    <property type="project" value="TreeGrafter"/>
</dbReference>